<dbReference type="EMBL" id="HG994360">
    <property type="protein sequence ID" value="CAF2086837.1"/>
    <property type="molecule type" value="Genomic_DNA"/>
</dbReference>
<dbReference type="EMBL" id="LK032116">
    <property type="protein sequence ID" value="CDY21203.1"/>
    <property type="molecule type" value="Genomic_DNA"/>
</dbReference>
<reference evidence="4" key="3">
    <citation type="submission" date="2021-01" db="EMBL/GenBank/DDBJ databases">
        <authorList>
            <consortium name="Genoscope - CEA"/>
            <person name="William W."/>
        </authorList>
    </citation>
    <scope>NUCLEOTIDE SEQUENCE</scope>
</reference>
<keyword evidence="2" id="KW-0472">Membrane</keyword>
<organism evidence="5 6">
    <name type="scientific">Brassica napus</name>
    <name type="common">Rape</name>
    <dbReference type="NCBI Taxonomy" id="3708"/>
    <lineage>
        <taxon>Eukaryota</taxon>
        <taxon>Viridiplantae</taxon>
        <taxon>Streptophyta</taxon>
        <taxon>Embryophyta</taxon>
        <taxon>Tracheophyta</taxon>
        <taxon>Spermatophyta</taxon>
        <taxon>Magnoliopsida</taxon>
        <taxon>eudicotyledons</taxon>
        <taxon>Gunneridae</taxon>
        <taxon>Pentapetalae</taxon>
        <taxon>rosids</taxon>
        <taxon>malvids</taxon>
        <taxon>Brassicales</taxon>
        <taxon>Brassicaceae</taxon>
        <taxon>Brassiceae</taxon>
        <taxon>Brassica</taxon>
    </lineage>
</organism>
<proteinExistence type="predicted"/>
<evidence type="ECO:0000313" key="6">
    <source>
        <dbReference type="Proteomes" id="UP000028999"/>
    </source>
</evidence>
<dbReference type="Pfam" id="PF05617">
    <property type="entry name" value="Prolamin_like"/>
    <property type="match status" value="1"/>
</dbReference>
<accession>A0A078G902</accession>
<reference evidence="5 6" key="1">
    <citation type="journal article" date="2014" name="Science">
        <title>Plant genetics. Early allopolyploid evolution in the post-Neolithic Brassica napus oilseed genome.</title>
        <authorList>
            <person name="Chalhoub B."/>
            <person name="Denoeud F."/>
            <person name="Liu S."/>
            <person name="Parkin I.A."/>
            <person name="Tang H."/>
            <person name="Wang X."/>
            <person name="Chiquet J."/>
            <person name="Belcram H."/>
            <person name="Tong C."/>
            <person name="Samans B."/>
            <person name="Correa M."/>
            <person name="Da Silva C."/>
            <person name="Just J."/>
            <person name="Falentin C."/>
            <person name="Koh C.S."/>
            <person name="Le Clainche I."/>
            <person name="Bernard M."/>
            <person name="Bento P."/>
            <person name="Noel B."/>
            <person name="Labadie K."/>
            <person name="Alberti A."/>
            <person name="Charles M."/>
            <person name="Arnaud D."/>
            <person name="Guo H."/>
            <person name="Daviaud C."/>
            <person name="Alamery S."/>
            <person name="Jabbari K."/>
            <person name="Zhao M."/>
            <person name="Edger P.P."/>
            <person name="Chelaifa H."/>
            <person name="Tack D."/>
            <person name="Lassalle G."/>
            <person name="Mestiri I."/>
            <person name="Schnel N."/>
            <person name="Le Paslier M.C."/>
            <person name="Fan G."/>
            <person name="Renault V."/>
            <person name="Bayer P.E."/>
            <person name="Golicz A.A."/>
            <person name="Manoli S."/>
            <person name="Lee T.H."/>
            <person name="Thi V.H."/>
            <person name="Chalabi S."/>
            <person name="Hu Q."/>
            <person name="Fan C."/>
            <person name="Tollenaere R."/>
            <person name="Lu Y."/>
            <person name="Battail C."/>
            <person name="Shen J."/>
            <person name="Sidebottom C.H."/>
            <person name="Wang X."/>
            <person name="Canaguier A."/>
            <person name="Chauveau A."/>
            <person name="Berard A."/>
            <person name="Deniot G."/>
            <person name="Guan M."/>
            <person name="Liu Z."/>
            <person name="Sun F."/>
            <person name="Lim Y.P."/>
            <person name="Lyons E."/>
            <person name="Town C.D."/>
            <person name="Bancroft I."/>
            <person name="Wang X."/>
            <person name="Meng J."/>
            <person name="Ma J."/>
            <person name="Pires J.C."/>
            <person name="King G.J."/>
            <person name="Brunel D."/>
            <person name="Delourme R."/>
            <person name="Renard M."/>
            <person name="Aury J.M."/>
            <person name="Adams K.L."/>
            <person name="Batley J."/>
            <person name="Snowdon R.J."/>
            <person name="Tost J."/>
            <person name="Edwards D."/>
            <person name="Zhou Y."/>
            <person name="Hua W."/>
            <person name="Sharpe A.G."/>
            <person name="Paterson A.H."/>
            <person name="Guan C."/>
            <person name="Wincker P."/>
        </authorList>
    </citation>
    <scope>NUCLEOTIDE SEQUENCE [LARGE SCALE GENOMIC DNA]</scope>
    <source>
        <strain evidence="6">cv. Darmor-bzh</strain>
    </source>
</reference>
<keyword evidence="1" id="KW-0732">Signal</keyword>
<dbReference type="GO" id="GO:0031982">
    <property type="term" value="C:vesicle"/>
    <property type="evidence" value="ECO:0000318"/>
    <property type="project" value="GO_Central"/>
</dbReference>
<reference evidence="5" key="2">
    <citation type="submission" date="2014-06" db="EMBL/GenBank/DDBJ databases">
        <authorList>
            <person name="Genoscope - CEA"/>
        </authorList>
    </citation>
    <scope>NUCLEOTIDE SEQUENCE</scope>
</reference>
<dbReference type="GO" id="GO:0005576">
    <property type="term" value="C:extracellular region"/>
    <property type="evidence" value="ECO:0000318"/>
    <property type="project" value="GO_Central"/>
</dbReference>
<dbReference type="InterPro" id="IPR008502">
    <property type="entry name" value="Prolamin-like"/>
</dbReference>
<dbReference type="Proteomes" id="UP001295469">
    <property type="component" value="Chromosome A06"/>
</dbReference>
<dbReference type="GO" id="GO:2000008">
    <property type="term" value="P:regulation of protein localization to cell surface"/>
    <property type="evidence" value="ECO:0000318"/>
    <property type="project" value="GO_Central"/>
</dbReference>
<evidence type="ECO:0000313" key="4">
    <source>
        <dbReference type="EMBL" id="CAF2086837.1"/>
    </source>
</evidence>
<gene>
    <name evidence="5" type="primary">BnaA01g34340D</name>
    <name evidence="4" type="ORF">DARMORV10_A06P26430.1</name>
    <name evidence="5" type="ORF">GSBRNA2T00015415001</name>
</gene>
<protein>
    <submittedName>
        <fullName evidence="4">(rape) hypothetical protein</fullName>
    </submittedName>
    <submittedName>
        <fullName evidence="5">BnaA01g34340D protein</fullName>
    </submittedName>
</protein>
<name>A0A078G902_BRANA</name>
<evidence type="ECO:0000256" key="1">
    <source>
        <dbReference type="ARBA" id="ARBA00022729"/>
    </source>
</evidence>
<feature type="domain" description="Prolamin-like" evidence="3">
    <location>
        <begin position="55"/>
        <end position="103"/>
    </location>
</feature>
<dbReference type="PaxDb" id="3708-A0A078G902"/>
<dbReference type="PANTHER" id="PTHR31181:SF81">
    <property type="entry name" value="ECA1 GAMETOGENESIS FAMILY PROTEIN-RELATED"/>
    <property type="match status" value="1"/>
</dbReference>
<sequence>MAKSNPISILVAVIFFGLMIVLSSANKMHRLDNNRNKAKVMKEEDPQLQGFHPRECVDAIKSVEGCFEAIHGLFNGHRGGLRHSCCKTLNGFSDNCWSTLFPRKRYLRITIKLMCLFNEMHVH</sequence>
<feature type="transmembrane region" description="Helical" evidence="2">
    <location>
        <begin position="6"/>
        <end position="25"/>
    </location>
</feature>
<dbReference type="PANTHER" id="PTHR31181">
    <property type="entry name" value="EGG CELL-SECRETED PROTEIN 1.4"/>
    <property type="match status" value="1"/>
</dbReference>
<keyword evidence="2" id="KW-0812">Transmembrane</keyword>
<evidence type="ECO:0000259" key="3">
    <source>
        <dbReference type="Pfam" id="PF05617"/>
    </source>
</evidence>
<dbReference type="Proteomes" id="UP000028999">
    <property type="component" value="Unassembled WGS sequence"/>
</dbReference>
<evidence type="ECO:0000313" key="5">
    <source>
        <dbReference type="EMBL" id="CDY21203.1"/>
    </source>
</evidence>
<dbReference type="GO" id="GO:0080155">
    <property type="term" value="P:regulation of double fertilization forming a zygote and endosperm"/>
    <property type="evidence" value="ECO:0000318"/>
    <property type="project" value="GO_Central"/>
</dbReference>
<keyword evidence="2" id="KW-1133">Transmembrane helix</keyword>
<dbReference type="Gramene" id="CDY21203">
    <property type="protein sequence ID" value="CDY21203"/>
    <property type="gene ID" value="GSBRNA2T00015415001"/>
</dbReference>
<keyword evidence="6" id="KW-1185">Reference proteome</keyword>
<dbReference type="AlphaFoldDB" id="A0A078G902"/>
<evidence type="ECO:0000256" key="2">
    <source>
        <dbReference type="SAM" id="Phobius"/>
    </source>
</evidence>
<dbReference type="GO" id="GO:0009567">
    <property type="term" value="P:double fertilization forming a zygote and endosperm"/>
    <property type="evidence" value="ECO:0000318"/>
    <property type="project" value="GO_Central"/>
</dbReference>